<evidence type="ECO:0000256" key="1">
    <source>
        <dbReference type="ARBA" id="ARBA00004141"/>
    </source>
</evidence>
<feature type="transmembrane region" description="Helical" evidence="6">
    <location>
        <begin position="129"/>
        <end position="150"/>
    </location>
</feature>
<feature type="transmembrane region" description="Helical" evidence="6">
    <location>
        <begin position="20"/>
        <end position="41"/>
    </location>
</feature>
<feature type="transmembrane region" description="Helical" evidence="6">
    <location>
        <begin position="157"/>
        <end position="177"/>
    </location>
</feature>
<dbReference type="GO" id="GO:0006672">
    <property type="term" value="P:ceramide metabolic process"/>
    <property type="evidence" value="ECO:0007669"/>
    <property type="project" value="InterPro"/>
</dbReference>
<feature type="transmembrane region" description="Helical" evidence="6">
    <location>
        <begin position="74"/>
        <end position="93"/>
    </location>
</feature>
<evidence type="ECO:0000256" key="5">
    <source>
        <dbReference type="ARBA" id="ARBA00023136"/>
    </source>
</evidence>
<dbReference type="GO" id="GO:0016811">
    <property type="term" value="F:hydrolase activity, acting on carbon-nitrogen (but not peptide) bonds, in linear amides"/>
    <property type="evidence" value="ECO:0007669"/>
    <property type="project" value="InterPro"/>
</dbReference>
<dbReference type="GO" id="GO:0016020">
    <property type="term" value="C:membrane"/>
    <property type="evidence" value="ECO:0007669"/>
    <property type="project" value="UniProtKB-SubCell"/>
</dbReference>
<organism evidence="7 8">
    <name type="scientific">Rhodovulum kholense</name>
    <dbReference type="NCBI Taxonomy" id="453584"/>
    <lineage>
        <taxon>Bacteria</taxon>
        <taxon>Pseudomonadati</taxon>
        <taxon>Pseudomonadota</taxon>
        <taxon>Alphaproteobacteria</taxon>
        <taxon>Rhodobacterales</taxon>
        <taxon>Paracoccaceae</taxon>
        <taxon>Rhodovulum</taxon>
    </lineage>
</organism>
<dbReference type="InterPro" id="IPR008901">
    <property type="entry name" value="ACER"/>
</dbReference>
<keyword evidence="8" id="KW-1185">Reference proteome</keyword>
<comment type="caution">
    <text evidence="7">The sequence shown here is derived from an EMBL/GenBank/DDBJ whole genome shotgun (WGS) entry which is preliminary data.</text>
</comment>
<dbReference type="EMBL" id="QAYC01000005">
    <property type="protein sequence ID" value="PTW50212.1"/>
    <property type="molecule type" value="Genomic_DNA"/>
</dbReference>
<keyword evidence="5 6" id="KW-0472">Membrane</keyword>
<evidence type="ECO:0000313" key="7">
    <source>
        <dbReference type="EMBL" id="PTW50212.1"/>
    </source>
</evidence>
<evidence type="ECO:0000256" key="4">
    <source>
        <dbReference type="ARBA" id="ARBA00022989"/>
    </source>
</evidence>
<sequence length="222" mass="24176">MPMDWTRQIDAYCERTDFTFWAEPVNAATNAAFVLAALVMWHRCAGLPLGRALAAVLGVIGIGSFLFHTLASEWASLADVLPILCFILLYVFVANRAYWGLGLWPALGLTALFFPYAAVTGPLFGRLEWLGSSAGYAPVALLILVYALALARRLPEVAAGLGLGVGLLTVSLTFRTIDMPVCAVLPLGTHFLWHLLNAAMLGWMIEVYRRHVRRVSMDAAPG</sequence>
<evidence type="ECO:0000256" key="3">
    <source>
        <dbReference type="ARBA" id="ARBA00022801"/>
    </source>
</evidence>
<feature type="transmembrane region" description="Helical" evidence="6">
    <location>
        <begin position="183"/>
        <end position="205"/>
    </location>
</feature>
<name>A0A8E2VKT5_9RHOB</name>
<gene>
    <name evidence="7" type="ORF">C8N38_105170</name>
</gene>
<reference evidence="7 8" key="1">
    <citation type="submission" date="2018-04" db="EMBL/GenBank/DDBJ databases">
        <title>Genomic Encyclopedia of Archaeal and Bacterial Type Strains, Phase II (KMG-II): from individual species to whole genera.</title>
        <authorList>
            <person name="Goeker M."/>
        </authorList>
    </citation>
    <scope>NUCLEOTIDE SEQUENCE [LARGE SCALE GENOMIC DNA]</scope>
    <source>
        <strain evidence="7 8">DSM 19783</strain>
    </source>
</reference>
<keyword evidence="4 6" id="KW-1133">Transmembrane helix</keyword>
<proteinExistence type="predicted"/>
<dbReference type="AlphaFoldDB" id="A0A8E2VKT5"/>
<dbReference type="Proteomes" id="UP000244037">
    <property type="component" value="Unassembled WGS sequence"/>
</dbReference>
<protein>
    <submittedName>
        <fullName evidence="7">Ceramidase</fullName>
    </submittedName>
</protein>
<accession>A0A8E2VKT5</accession>
<dbReference type="Pfam" id="PF05875">
    <property type="entry name" value="Ceramidase"/>
    <property type="match status" value="1"/>
</dbReference>
<keyword evidence="3" id="KW-0378">Hydrolase</keyword>
<keyword evidence="2 6" id="KW-0812">Transmembrane</keyword>
<feature type="transmembrane region" description="Helical" evidence="6">
    <location>
        <begin position="48"/>
        <end position="68"/>
    </location>
</feature>
<comment type="subcellular location">
    <subcellularLocation>
        <location evidence="1">Membrane</location>
        <topology evidence="1">Multi-pass membrane protein</topology>
    </subcellularLocation>
</comment>
<evidence type="ECO:0000256" key="6">
    <source>
        <dbReference type="SAM" id="Phobius"/>
    </source>
</evidence>
<evidence type="ECO:0000256" key="2">
    <source>
        <dbReference type="ARBA" id="ARBA00022692"/>
    </source>
</evidence>
<feature type="transmembrane region" description="Helical" evidence="6">
    <location>
        <begin position="98"/>
        <end position="117"/>
    </location>
</feature>
<evidence type="ECO:0000313" key="8">
    <source>
        <dbReference type="Proteomes" id="UP000244037"/>
    </source>
</evidence>